<keyword evidence="1" id="KW-0378">Hydrolase</keyword>
<dbReference type="InterPro" id="IPR011108">
    <property type="entry name" value="RMMBL"/>
</dbReference>
<dbReference type="PATRIC" id="fig|40335.7.peg.676"/>
<protein>
    <submittedName>
        <fullName evidence="4">Metallo-beta lactamase family transporter protein</fullName>
    </submittedName>
</protein>
<evidence type="ECO:0000259" key="3">
    <source>
        <dbReference type="SMART" id="SM01027"/>
    </source>
</evidence>
<dbReference type="Gene3D" id="3.40.50.10890">
    <property type="match status" value="1"/>
</dbReference>
<dbReference type="Proteomes" id="UP000054693">
    <property type="component" value="Unassembled WGS sequence"/>
</dbReference>
<dbReference type="Gene3D" id="3.60.15.10">
    <property type="entry name" value="Ribonuclease Z/Hydroxyacylglutathione hydrolase-like"/>
    <property type="match status" value="1"/>
</dbReference>
<dbReference type="RefSeq" id="WP_058519901.1">
    <property type="nucleotide sequence ID" value="NZ_CAAAIP010000001.1"/>
</dbReference>
<dbReference type="GO" id="GO:0016787">
    <property type="term" value="F:hydrolase activity"/>
    <property type="evidence" value="ECO:0007669"/>
    <property type="project" value="UniProtKB-KW"/>
</dbReference>
<accession>A0A0W0ZUW0</accession>
<dbReference type="Pfam" id="PF00753">
    <property type="entry name" value="Lactamase_B"/>
    <property type="match status" value="1"/>
</dbReference>
<dbReference type="CDD" id="cd16295">
    <property type="entry name" value="TTHA0252-CPSF-like_MBL-fold"/>
    <property type="match status" value="1"/>
</dbReference>
<dbReference type="InterPro" id="IPR001279">
    <property type="entry name" value="Metallo-B-lactamas"/>
</dbReference>
<organism evidence="4 5">
    <name type="scientific">Legionella tucsonensis</name>
    <dbReference type="NCBI Taxonomy" id="40335"/>
    <lineage>
        <taxon>Bacteria</taxon>
        <taxon>Pseudomonadati</taxon>
        <taxon>Pseudomonadota</taxon>
        <taxon>Gammaproteobacteria</taxon>
        <taxon>Legionellales</taxon>
        <taxon>Legionellaceae</taxon>
        <taxon>Legionella</taxon>
    </lineage>
</organism>
<name>A0A0W0ZUW0_9GAMM</name>
<dbReference type="PANTHER" id="PTHR11203:SF37">
    <property type="entry name" value="INTEGRATOR COMPLEX SUBUNIT 11"/>
    <property type="match status" value="1"/>
</dbReference>
<evidence type="ECO:0000313" key="5">
    <source>
        <dbReference type="Proteomes" id="UP000054693"/>
    </source>
</evidence>
<dbReference type="InterPro" id="IPR036866">
    <property type="entry name" value="RibonucZ/Hydroxyglut_hydro"/>
</dbReference>
<evidence type="ECO:0000259" key="2">
    <source>
        <dbReference type="SMART" id="SM00849"/>
    </source>
</evidence>
<dbReference type="STRING" id="40335.Ltuc_0645"/>
<dbReference type="InterPro" id="IPR050698">
    <property type="entry name" value="MBL"/>
</dbReference>
<feature type="domain" description="Metallo-beta-lactamase" evidence="2">
    <location>
        <begin position="13"/>
        <end position="243"/>
    </location>
</feature>
<reference evidence="4 5" key="1">
    <citation type="submission" date="2015-11" db="EMBL/GenBank/DDBJ databases">
        <title>Genomic analysis of 38 Legionella species identifies large and diverse effector repertoires.</title>
        <authorList>
            <person name="Burstein D."/>
            <person name="Amaro F."/>
            <person name="Zusman T."/>
            <person name="Lifshitz Z."/>
            <person name="Cohen O."/>
            <person name="Gilbert J.A."/>
            <person name="Pupko T."/>
            <person name="Shuman H.A."/>
            <person name="Segal G."/>
        </authorList>
    </citation>
    <scope>NUCLEOTIDE SEQUENCE [LARGE SCALE GENOMIC DNA]</scope>
    <source>
        <strain evidence="4 5">ATCC 49180</strain>
    </source>
</reference>
<sequence length="453" mass="50722">MKLSFLGGTGTVTGSKYLLTLNNGKKILIDCGLFQGYKELRLRNWALPPFDPKTIDVVLLTHAHIDHSGYLPLLVKNGFKGDIYCTFGTKDLCSILLPDSGYLQEQEAYLANKYSYSKHHPALPLYTVADAEAALKQFVPQNYDTVIPLFDDISFQLIRAGHIIGSAYVHLNCRDTSILFTGDMGRAHDPVMHKPTIIEEVDYLVIESTYGNRLHEKEDPKVFLKKIINKTAHLGGSVIIPSFAVARAQSLLHYIAVLKKEQSIPDIPVYLDSPMAINATQIMHKHRSELHLSESECMDLCNAATYTRTPEESKELDHKKFPKIIISASGMAMGGRILFHLKTYAPDHRNTILLAGYQAGGTRGARIANGEKEIKIHGQMIPIRAQIETLGNLSAHADYNEILGWLKHFRKPPKKTFITHGEPNASHSLKTKIEQRLGWSCVVPEYQQTEILT</sequence>
<evidence type="ECO:0000313" key="4">
    <source>
        <dbReference type="EMBL" id="KTD72798.1"/>
    </source>
</evidence>
<evidence type="ECO:0000256" key="1">
    <source>
        <dbReference type="ARBA" id="ARBA00022801"/>
    </source>
</evidence>
<gene>
    <name evidence="4" type="ORF">Ltuc_0645</name>
</gene>
<dbReference type="PANTHER" id="PTHR11203">
    <property type="entry name" value="CLEAVAGE AND POLYADENYLATION SPECIFICITY FACTOR FAMILY MEMBER"/>
    <property type="match status" value="1"/>
</dbReference>
<dbReference type="SMART" id="SM01027">
    <property type="entry name" value="Beta-Casp"/>
    <property type="match status" value="1"/>
</dbReference>
<dbReference type="AlphaFoldDB" id="A0A0W0ZUW0"/>
<dbReference type="InterPro" id="IPR022712">
    <property type="entry name" value="Beta_Casp"/>
</dbReference>
<dbReference type="OrthoDB" id="9803916at2"/>
<proteinExistence type="predicted"/>
<dbReference type="Pfam" id="PF07521">
    <property type="entry name" value="RMMBL"/>
    <property type="match status" value="1"/>
</dbReference>
<keyword evidence="5" id="KW-1185">Reference proteome</keyword>
<feature type="domain" description="Beta-Casp" evidence="3">
    <location>
        <begin position="248"/>
        <end position="367"/>
    </location>
</feature>
<dbReference type="SUPFAM" id="SSF56281">
    <property type="entry name" value="Metallo-hydrolase/oxidoreductase"/>
    <property type="match status" value="1"/>
</dbReference>
<dbReference type="GO" id="GO:0004521">
    <property type="term" value="F:RNA endonuclease activity"/>
    <property type="evidence" value="ECO:0007669"/>
    <property type="project" value="TreeGrafter"/>
</dbReference>
<dbReference type="SMART" id="SM00849">
    <property type="entry name" value="Lactamase_B"/>
    <property type="match status" value="1"/>
</dbReference>
<comment type="caution">
    <text evidence="4">The sequence shown here is derived from an EMBL/GenBank/DDBJ whole genome shotgun (WGS) entry which is preliminary data.</text>
</comment>
<dbReference type="EMBL" id="LNZA01000001">
    <property type="protein sequence ID" value="KTD72798.1"/>
    <property type="molecule type" value="Genomic_DNA"/>
</dbReference>
<dbReference type="Pfam" id="PF10996">
    <property type="entry name" value="Beta-Casp"/>
    <property type="match status" value="1"/>
</dbReference>